<sequence length="244" mass="27716">MTKYKLHIIPSLTDNYIWLLENSQHQVIIVDPGEASPVIDYLSTHHLSPIAILLTHHHHDHVDGVGSLQQRYPNLPAFGPDEIDLPITKISPDTSINFGELTFEIIPVPGHTLGHVAYYAKPYLFCGDTLFSAGCGRLFEGTHAQMLTSLNRLKALPNDTIVCAAHEYTLSNLKFAATLVPEDMIITQYEQHIKHQAITLPSTIVQEKDINLFLRCDEVNLQKKFNFHNELELFKFFRTQKDSF</sequence>
<evidence type="ECO:0000256" key="7">
    <source>
        <dbReference type="HAMAP-Rule" id="MF_01374"/>
    </source>
</evidence>
<accession>A0A495RJN7</accession>
<evidence type="ECO:0000256" key="5">
    <source>
        <dbReference type="ARBA" id="ARBA00022801"/>
    </source>
</evidence>
<comment type="caution">
    <text evidence="9">The sequence shown here is derived from an EMBL/GenBank/DDBJ whole genome shotgun (WGS) entry which is preliminary data.</text>
</comment>
<dbReference type="GO" id="GO:0019243">
    <property type="term" value="P:methylglyoxal catabolic process to D-lactate via S-lactoyl-glutathione"/>
    <property type="evidence" value="ECO:0007669"/>
    <property type="project" value="UniProtKB-UniRule"/>
</dbReference>
<dbReference type="PIRSF" id="PIRSF005457">
    <property type="entry name" value="Glx"/>
    <property type="match status" value="1"/>
</dbReference>
<evidence type="ECO:0000256" key="6">
    <source>
        <dbReference type="ARBA" id="ARBA00022833"/>
    </source>
</evidence>
<feature type="binding site" evidence="7">
    <location>
        <position position="56"/>
    </location>
    <ligand>
        <name>Zn(2+)</name>
        <dbReference type="ChEBI" id="CHEBI:29105"/>
        <label>1</label>
    </ligand>
</feature>
<gene>
    <name evidence="7" type="primary">gloB</name>
    <name evidence="9" type="ORF">DES39_0996</name>
</gene>
<keyword evidence="10" id="KW-1185">Reference proteome</keyword>
<dbReference type="HAMAP" id="MF_01374">
    <property type="entry name" value="Glyoxalase_2"/>
    <property type="match status" value="1"/>
</dbReference>
<dbReference type="InterPro" id="IPR050110">
    <property type="entry name" value="Glyoxalase_II_hydrolase"/>
</dbReference>
<dbReference type="EMBL" id="RBWY01000001">
    <property type="protein sequence ID" value="RKS87753.1"/>
    <property type="molecule type" value="Genomic_DNA"/>
</dbReference>
<dbReference type="Pfam" id="PF00753">
    <property type="entry name" value="Lactamase_B"/>
    <property type="match status" value="2"/>
</dbReference>
<evidence type="ECO:0000256" key="1">
    <source>
        <dbReference type="ARBA" id="ARBA00001623"/>
    </source>
</evidence>
<dbReference type="SUPFAM" id="SSF56281">
    <property type="entry name" value="Metallo-hydrolase/oxidoreductase"/>
    <property type="match status" value="1"/>
</dbReference>
<dbReference type="GO" id="GO:0004416">
    <property type="term" value="F:hydroxyacylglutathione hydrolase activity"/>
    <property type="evidence" value="ECO:0007669"/>
    <property type="project" value="UniProtKB-UniRule"/>
</dbReference>
<evidence type="ECO:0000256" key="2">
    <source>
        <dbReference type="ARBA" id="ARBA00004963"/>
    </source>
</evidence>
<dbReference type="PANTHER" id="PTHR43705">
    <property type="entry name" value="HYDROXYACYLGLUTATHIONE HYDROLASE"/>
    <property type="match status" value="1"/>
</dbReference>
<comment type="catalytic activity">
    <reaction evidence="1 7">
        <text>an S-(2-hydroxyacyl)glutathione + H2O = a 2-hydroxy carboxylate + glutathione + H(+)</text>
        <dbReference type="Rhea" id="RHEA:21864"/>
        <dbReference type="ChEBI" id="CHEBI:15377"/>
        <dbReference type="ChEBI" id="CHEBI:15378"/>
        <dbReference type="ChEBI" id="CHEBI:57925"/>
        <dbReference type="ChEBI" id="CHEBI:58896"/>
        <dbReference type="ChEBI" id="CHEBI:71261"/>
        <dbReference type="EC" id="3.1.2.6"/>
    </reaction>
</comment>
<dbReference type="UniPathway" id="UPA00619">
    <property type="reaction ID" value="UER00676"/>
</dbReference>
<feature type="binding site" evidence="7">
    <location>
        <position position="58"/>
    </location>
    <ligand>
        <name>Zn(2+)</name>
        <dbReference type="ChEBI" id="CHEBI:29105"/>
        <label>1</label>
    </ligand>
</feature>
<dbReference type="EC" id="3.1.2.6" evidence="7"/>
<name>A0A495RJN7_9GAMM</name>
<evidence type="ECO:0000259" key="8">
    <source>
        <dbReference type="SMART" id="SM00849"/>
    </source>
</evidence>
<dbReference type="InterPro" id="IPR035680">
    <property type="entry name" value="Clx_II_MBL"/>
</dbReference>
<dbReference type="RefSeq" id="WP_211324621.1">
    <property type="nucleotide sequence ID" value="NZ_RBWY01000001.1"/>
</dbReference>
<organism evidence="9 10">
    <name type="scientific">Orbus hercynius</name>
    <dbReference type="NCBI Taxonomy" id="593135"/>
    <lineage>
        <taxon>Bacteria</taxon>
        <taxon>Pseudomonadati</taxon>
        <taxon>Pseudomonadota</taxon>
        <taxon>Gammaproteobacteria</taxon>
        <taxon>Orbales</taxon>
        <taxon>Orbaceae</taxon>
        <taxon>Orbus</taxon>
    </lineage>
</organism>
<feature type="binding site" evidence="7">
    <location>
        <position position="128"/>
    </location>
    <ligand>
        <name>Zn(2+)</name>
        <dbReference type="ChEBI" id="CHEBI:29105"/>
        <label>1</label>
    </ligand>
</feature>
<comment type="function">
    <text evidence="7">Thiolesterase that catalyzes the hydrolysis of S-D-lactoyl-glutathione to form glutathione and D-lactic acid.</text>
</comment>
<keyword evidence="5 7" id="KW-0378">Hydrolase</keyword>
<feature type="domain" description="Metallo-beta-lactamase" evidence="8">
    <location>
        <begin position="14"/>
        <end position="166"/>
    </location>
</feature>
<dbReference type="AlphaFoldDB" id="A0A495RJN7"/>
<evidence type="ECO:0000313" key="9">
    <source>
        <dbReference type="EMBL" id="RKS87753.1"/>
    </source>
</evidence>
<dbReference type="InterPro" id="IPR017782">
    <property type="entry name" value="Hydroxyacylglutathione_Hdrlase"/>
</dbReference>
<dbReference type="Gene3D" id="3.60.15.10">
    <property type="entry name" value="Ribonuclease Z/Hydroxyacylglutathione hydrolase-like"/>
    <property type="match status" value="1"/>
</dbReference>
<dbReference type="CDD" id="cd07723">
    <property type="entry name" value="hydroxyacylglutathione_hydrolase_MBL-fold"/>
    <property type="match status" value="1"/>
</dbReference>
<comment type="similarity">
    <text evidence="3 7">Belongs to the metallo-beta-lactamase superfamily. Glyoxalase II family.</text>
</comment>
<dbReference type="InterPro" id="IPR001279">
    <property type="entry name" value="Metallo-B-lactamas"/>
</dbReference>
<dbReference type="SMART" id="SM00849">
    <property type="entry name" value="Lactamase_B"/>
    <property type="match status" value="1"/>
</dbReference>
<evidence type="ECO:0000313" key="10">
    <source>
        <dbReference type="Proteomes" id="UP000278542"/>
    </source>
</evidence>
<evidence type="ECO:0000256" key="4">
    <source>
        <dbReference type="ARBA" id="ARBA00022723"/>
    </source>
</evidence>
<dbReference type="InterPro" id="IPR036866">
    <property type="entry name" value="RibonucZ/Hydroxyglut_hydro"/>
</dbReference>
<protein>
    <recommendedName>
        <fullName evidence="7">Hydroxyacylglutathione hydrolase</fullName>
        <ecNumber evidence="7">3.1.2.6</ecNumber>
    </recommendedName>
    <alternativeName>
        <fullName evidence="7">Glyoxalase II</fullName>
        <shortName evidence="7">Glx II</shortName>
    </alternativeName>
</protein>
<comment type="cofactor">
    <cofactor evidence="7">
        <name>Zn(2+)</name>
        <dbReference type="ChEBI" id="CHEBI:29105"/>
    </cofactor>
    <text evidence="7">Binds 2 Zn(2+) ions per subunit.</text>
</comment>
<feature type="binding site" evidence="7">
    <location>
        <position position="61"/>
    </location>
    <ligand>
        <name>Zn(2+)</name>
        <dbReference type="ChEBI" id="CHEBI:29105"/>
        <label>2</label>
    </ligand>
</feature>
<dbReference type="InterPro" id="IPR032282">
    <property type="entry name" value="HAGH_C"/>
</dbReference>
<keyword evidence="6 7" id="KW-0862">Zinc</keyword>
<dbReference type="PANTHER" id="PTHR43705:SF1">
    <property type="entry name" value="HYDROXYACYLGLUTATHIONE HYDROLASE GLOB"/>
    <property type="match status" value="1"/>
</dbReference>
<proteinExistence type="inferred from homology"/>
<comment type="pathway">
    <text evidence="2 7">Secondary metabolite metabolism; methylglyoxal degradation; (R)-lactate from methylglyoxal: step 2/2.</text>
</comment>
<evidence type="ECO:0000256" key="3">
    <source>
        <dbReference type="ARBA" id="ARBA00006759"/>
    </source>
</evidence>
<dbReference type="GO" id="GO:0046872">
    <property type="term" value="F:metal ion binding"/>
    <property type="evidence" value="ECO:0007669"/>
    <property type="project" value="UniProtKB-KW"/>
</dbReference>
<dbReference type="NCBIfam" id="TIGR03413">
    <property type="entry name" value="GSH_gloB"/>
    <property type="match status" value="1"/>
</dbReference>
<feature type="binding site" evidence="7">
    <location>
        <position position="111"/>
    </location>
    <ligand>
        <name>Zn(2+)</name>
        <dbReference type="ChEBI" id="CHEBI:29105"/>
        <label>1</label>
    </ligand>
</feature>
<reference evidence="9 10" key="1">
    <citation type="submission" date="2018-10" db="EMBL/GenBank/DDBJ databases">
        <title>Genomic Encyclopedia of Type Strains, Phase IV (KMG-IV): sequencing the most valuable type-strain genomes for metagenomic binning, comparative biology and taxonomic classification.</title>
        <authorList>
            <person name="Goeker M."/>
        </authorList>
    </citation>
    <scope>NUCLEOTIDE SEQUENCE [LARGE SCALE GENOMIC DNA]</scope>
    <source>
        <strain evidence="9 10">DSM 22228</strain>
    </source>
</reference>
<dbReference type="Proteomes" id="UP000278542">
    <property type="component" value="Unassembled WGS sequence"/>
</dbReference>
<feature type="binding site" evidence="7">
    <location>
        <position position="128"/>
    </location>
    <ligand>
        <name>Zn(2+)</name>
        <dbReference type="ChEBI" id="CHEBI:29105"/>
        <label>2</label>
    </ligand>
</feature>
<dbReference type="Pfam" id="PF16123">
    <property type="entry name" value="HAGH_C"/>
    <property type="match status" value="1"/>
</dbReference>
<comment type="subunit">
    <text evidence="7">Monomer.</text>
</comment>
<feature type="binding site" evidence="7">
    <location>
        <position position="166"/>
    </location>
    <ligand>
        <name>Zn(2+)</name>
        <dbReference type="ChEBI" id="CHEBI:29105"/>
        <label>2</label>
    </ligand>
</feature>
<keyword evidence="4 7" id="KW-0479">Metal-binding</keyword>
<feature type="binding site" evidence="7">
    <location>
        <position position="60"/>
    </location>
    <ligand>
        <name>Zn(2+)</name>
        <dbReference type="ChEBI" id="CHEBI:29105"/>
        <label>2</label>
    </ligand>
</feature>